<evidence type="ECO:0000256" key="5">
    <source>
        <dbReference type="ARBA" id="ARBA00023014"/>
    </source>
</evidence>
<keyword evidence="2" id="KW-0001">2Fe-2S</keyword>
<dbReference type="PANTHER" id="PTHR23426:SF65">
    <property type="entry name" value="FERREDOXIN-2, MITOCHONDRIAL"/>
    <property type="match status" value="1"/>
</dbReference>
<reference evidence="8 9" key="1">
    <citation type="submission" date="2024-08" db="EMBL/GenBank/DDBJ databases">
        <title>Genome mining of Saccharopolyspora cebuensis PGLac3 from Nigerian medicinal plant.</title>
        <authorList>
            <person name="Ezeobiora C.E."/>
            <person name="Igbokwe N.H."/>
            <person name="Amin D.H."/>
            <person name="Mendie U.E."/>
        </authorList>
    </citation>
    <scope>NUCLEOTIDE SEQUENCE [LARGE SCALE GENOMIC DNA]</scope>
    <source>
        <strain evidence="8 9">PGLac3</strain>
    </source>
</reference>
<evidence type="ECO:0000256" key="3">
    <source>
        <dbReference type="ARBA" id="ARBA00022723"/>
    </source>
</evidence>
<dbReference type="SUPFAM" id="SSF54292">
    <property type="entry name" value="2Fe-2S ferredoxin-like"/>
    <property type="match status" value="1"/>
</dbReference>
<keyword evidence="9" id="KW-1185">Reference proteome</keyword>
<comment type="similarity">
    <text evidence="1">Belongs to the adrenodoxin/putidaredoxin family.</text>
</comment>
<dbReference type="RefSeq" id="WP_345361017.1">
    <property type="nucleotide sequence ID" value="NZ_BAABII010000005.1"/>
</dbReference>
<name>A0ABV4CAQ0_9PSEU</name>
<organism evidence="8 9">
    <name type="scientific">Saccharopolyspora cebuensis</name>
    <dbReference type="NCBI Taxonomy" id="418759"/>
    <lineage>
        <taxon>Bacteria</taxon>
        <taxon>Bacillati</taxon>
        <taxon>Actinomycetota</taxon>
        <taxon>Actinomycetes</taxon>
        <taxon>Pseudonocardiales</taxon>
        <taxon>Pseudonocardiaceae</taxon>
        <taxon>Saccharopolyspora</taxon>
    </lineage>
</organism>
<evidence type="ECO:0000256" key="6">
    <source>
        <dbReference type="ARBA" id="ARBA00034078"/>
    </source>
</evidence>
<dbReference type="PROSITE" id="PS51085">
    <property type="entry name" value="2FE2S_FER_2"/>
    <property type="match status" value="1"/>
</dbReference>
<dbReference type="PANTHER" id="PTHR23426">
    <property type="entry name" value="FERREDOXIN/ADRENODOXIN"/>
    <property type="match status" value="1"/>
</dbReference>
<dbReference type="CDD" id="cd00207">
    <property type="entry name" value="fer2"/>
    <property type="match status" value="1"/>
</dbReference>
<accession>A0ABV4CAQ0</accession>
<dbReference type="Proteomes" id="UP001564626">
    <property type="component" value="Unassembled WGS sequence"/>
</dbReference>
<dbReference type="InterPro" id="IPR001055">
    <property type="entry name" value="Adrenodoxin-like"/>
</dbReference>
<gene>
    <name evidence="8" type="ORF">AB8O55_02135</name>
</gene>
<feature type="domain" description="2Fe-2S ferredoxin-type" evidence="7">
    <location>
        <begin position="2"/>
        <end position="107"/>
    </location>
</feature>
<proteinExistence type="inferred from homology"/>
<evidence type="ECO:0000256" key="2">
    <source>
        <dbReference type="ARBA" id="ARBA00022714"/>
    </source>
</evidence>
<dbReference type="Gene3D" id="3.10.20.30">
    <property type="match status" value="1"/>
</dbReference>
<dbReference type="InterPro" id="IPR036010">
    <property type="entry name" value="2Fe-2S_ferredoxin-like_sf"/>
</dbReference>
<comment type="cofactor">
    <cofactor evidence="6">
        <name>[2Fe-2S] cluster</name>
        <dbReference type="ChEBI" id="CHEBI:190135"/>
    </cofactor>
</comment>
<evidence type="ECO:0000313" key="8">
    <source>
        <dbReference type="EMBL" id="MEY8038185.1"/>
    </source>
</evidence>
<evidence type="ECO:0000256" key="1">
    <source>
        <dbReference type="ARBA" id="ARBA00010914"/>
    </source>
</evidence>
<keyword evidence="3" id="KW-0479">Metal-binding</keyword>
<sequence length="108" mass="11534">MAKVNFHHPDGAVDAVEAESGTTVMRAAVRSGVRGIVGECGGQAMCATCHVYVHEPFLDGLPEIGEDEEEMLECTAEPRDERRSRLGCQIPLGGDVARIEVDVPASQV</sequence>
<evidence type="ECO:0000256" key="4">
    <source>
        <dbReference type="ARBA" id="ARBA00023004"/>
    </source>
</evidence>
<dbReference type="EMBL" id="JBGEHV010000002">
    <property type="protein sequence ID" value="MEY8038185.1"/>
    <property type="molecule type" value="Genomic_DNA"/>
</dbReference>
<dbReference type="InterPro" id="IPR001041">
    <property type="entry name" value="2Fe-2S_ferredoxin-type"/>
</dbReference>
<dbReference type="InterPro" id="IPR012675">
    <property type="entry name" value="Beta-grasp_dom_sf"/>
</dbReference>
<dbReference type="InterPro" id="IPR018298">
    <property type="entry name" value="Adrenodoxin_Fe-S_BS"/>
</dbReference>
<protein>
    <submittedName>
        <fullName evidence="8">2Fe-2S iron-sulfur cluster-binding protein</fullName>
    </submittedName>
</protein>
<evidence type="ECO:0000259" key="7">
    <source>
        <dbReference type="PROSITE" id="PS51085"/>
    </source>
</evidence>
<keyword evidence="5" id="KW-0411">Iron-sulfur</keyword>
<comment type="caution">
    <text evidence="8">The sequence shown here is derived from an EMBL/GenBank/DDBJ whole genome shotgun (WGS) entry which is preliminary data.</text>
</comment>
<dbReference type="PROSITE" id="PS00814">
    <property type="entry name" value="ADX"/>
    <property type="match status" value="1"/>
</dbReference>
<evidence type="ECO:0000313" key="9">
    <source>
        <dbReference type="Proteomes" id="UP001564626"/>
    </source>
</evidence>
<dbReference type="Pfam" id="PF00111">
    <property type="entry name" value="Fer2"/>
    <property type="match status" value="1"/>
</dbReference>
<keyword evidence="4" id="KW-0408">Iron</keyword>